<evidence type="ECO:0000313" key="5">
    <source>
        <dbReference type="Proteomes" id="UP000887574"/>
    </source>
</evidence>
<name>A0A915EIS1_9BILA</name>
<evidence type="ECO:0000256" key="3">
    <source>
        <dbReference type="SAM" id="MobiDB-lite"/>
    </source>
</evidence>
<dbReference type="PANTHER" id="PTHR10288">
    <property type="entry name" value="KH DOMAIN CONTAINING RNA BINDING PROTEIN"/>
    <property type="match status" value="1"/>
</dbReference>
<organism evidence="5 6">
    <name type="scientific">Ditylenchus dipsaci</name>
    <dbReference type="NCBI Taxonomy" id="166011"/>
    <lineage>
        <taxon>Eukaryota</taxon>
        <taxon>Metazoa</taxon>
        <taxon>Ecdysozoa</taxon>
        <taxon>Nematoda</taxon>
        <taxon>Chromadorea</taxon>
        <taxon>Rhabditida</taxon>
        <taxon>Tylenchina</taxon>
        <taxon>Tylenchomorpha</taxon>
        <taxon>Sphaerularioidea</taxon>
        <taxon>Anguinidae</taxon>
        <taxon>Anguininae</taxon>
        <taxon>Ditylenchus</taxon>
    </lineage>
</organism>
<protein>
    <submittedName>
        <fullName evidence="6">K Homology domain-containing protein</fullName>
    </submittedName>
</protein>
<evidence type="ECO:0000313" key="6">
    <source>
        <dbReference type="WBParaSite" id="jg6332"/>
    </source>
</evidence>
<sequence length="411" mass="45480">MQRPIRLKSQIFVPDSVVGVLIGVKGSNIKNMIFATGASIRIDGKRIPKVQNDTIREGSENVLSQSPLKPSVKDDDANSKKSLRESGKKADGRFVAISGYDFQVYKVSSVLGFQAVAETKNICLEELVLTAETMVPSTIVGRIIGREGRNIKELRRLVQAIIYIVESHDVRENSLLDETSVRIAGNVFCLQTVQMHFARLLAEIEQVEPCCPFYLNPSPDFYCPPVDAFMNPYFSTTSLPMQRPIRLKSQIFVPDSVVGVLIGVKGSNIKNMIFATGASIRIDGKRIPKVQNDTIREGSENVLSQSPLKPSVKDDDANIYKAQSWVFQAVAETKNICLEELVLTAETMVPSTIVGRIIGREGRNIKELRRLVQAIIYIVESHDVRENSLLDETSVRIAGNVLLANCSDALC</sequence>
<feature type="domain" description="K Homology" evidence="4">
    <location>
        <begin position="5"/>
        <end position="116"/>
    </location>
</feature>
<evidence type="ECO:0000259" key="4">
    <source>
        <dbReference type="SMART" id="SM00322"/>
    </source>
</evidence>
<dbReference type="Gene3D" id="3.30.310.210">
    <property type="match status" value="3"/>
</dbReference>
<dbReference type="SUPFAM" id="SSF54791">
    <property type="entry name" value="Eukaryotic type KH-domain (KH-domain type I)"/>
    <property type="match status" value="4"/>
</dbReference>
<feature type="compositionally biased region" description="Basic and acidic residues" evidence="3">
    <location>
        <begin position="71"/>
        <end position="85"/>
    </location>
</feature>
<dbReference type="InterPro" id="IPR036612">
    <property type="entry name" value="KH_dom_type_1_sf"/>
</dbReference>
<feature type="domain" description="K Homology" evidence="4">
    <location>
        <begin position="245"/>
        <end position="331"/>
    </location>
</feature>
<evidence type="ECO:0000256" key="1">
    <source>
        <dbReference type="ARBA" id="ARBA00022737"/>
    </source>
</evidence>
<dbReference type="InterPro" id="IPR004088">
    <property type="entry name" value="KH_dom_type_1"/>
</dbReference>
<feature type="domain" description="K Homology" evidence="4">
    <location>
        <begin position="341"/>
        <end position="407"/>
    </location>
</feature>
<reference evidence="6" key="1">
    <citation type="submission" date="2022-11" db="UniProtKB">
        <authorList>
            <consortium name="WormBaseParasite"/>
        </authorList>
    </citation>
    <scope>IDENTIFICATION</scope>
</reference>
<dbReference type="Pfam" id="PF00013">
    <property type="entry name" value="KH_1"/>
    <property type="match status" value="4"/>
</dbReference>
<dbReference type="PROSITE" id="PS50084">
    <property type="entry name" value="KH_TYPE_1"/>
    <property type="match status" value="4"/>
</dbReference>
<accession>A0A915EIS1</accession>
<dbReference type="InterPro" id="IPR004087">
    <property type="entry name" value="KH_dom"/>
</dbReference>
<dbReference type="AlphaFoldDB" id="A0A915EIS1"/>
<keyword evidence="1" id="KW-0677">Repeat</keyword>
<keyword evidence="5" id="KW-1185">Reference proteome</keyword>
<keyword evidence="2" id="KW-0694">RNA-binding</keyword>
<feature type="region of interest" description="Disordered" evidence="3">
    <location>
        <begin position="56"/>
        <end position="85"/>
    </location>
</feature>
<dbReference type="Proteomes" id="UP000887574">
    <property type="component" value="Unplaced"/>
</dbReference>
<proteinExistence type="predicted"/>
<feature type="domain" description="K Homology" evidence="4">
    <location>
        <begin position="127"/>
        <end position="202"/>
    </location>
</feature>
<evidence type="ECO:0000256" key="2">
    <source>
        <dbReference type="PROSITE-ProRule" id="PRU00117"/>
    </source>
</evidence>
<dbReference type="SMART" id="SM00322">
    <property type="entry name" value="KH"/>
    <property type="match status" value="4"/>
</dbReference>
<dbReference type="GO" id="GO:0003723">
    <property type="term" value="F:RNA binding"/>
    <property type="evidence" value="ECO:0007669"/>
    <property type="project" value="UniProtKB-UniRule"/>
</dbReference>
<dbReference type="WBParaSite" id="jg6332">
    <property type="protein sequence ID" value="jg6332"/>
    <property type="gene ID" value="jg6332"/>
</dbReference>